<comment type="caution">
    <text evidence="7">The sequence shown here is derived from an EMBL/GenBank/DDBJ whole genome shotgun (WGS) entry which is preliminary data.</text>
</comment>
<dbReference type="InterPro" id="IPR000734">
    <property type="entry name" value="TAG_lipase"/>
</dbReference>
<reference evidence="7 8" key="1">
    <citation type="submission" date="2021-06" db="EMBL/GenBank/DDBJ databases">
        <title>Caerostris extrusa draft genome.</title>
        <authorList>
            <person name="Kono N."/>
            <person name="Arakawa K."/>
        </authorList>
    </citation>
    <scope>NUCLEOTIDE SEQUENCE [LARGE SCALE GENOMIC DNA]</scope>
</reference>
<dbReference type="PANTHER" id="PTHR11610:SF173">
    <property type="entry name" value="LIPASE DOMAIN-CONTAINING PROTEIN-RELATED"/>
    <property type="match status" value="1"/>
</dbReference>
<dbReference type="Pfam" id="PF00151">
    <property type="entry name" value="Lipase"/>
    <property type="match status" value="2"/>
</dbReference>
<evidence type="ECO:0000256" key="1">
    <source>
        <dbReference type="ARBA" id="ARBA00004613"/>
    </source>
</evidence>
<sequence>MASIAILCLLLMERFLASDMDNFTEPVLNGLRVLEHRAVRYASNFAPPVFLKSRHKLARFLIFTSELSSQGKEAGLKRTAKFSVFQSRLDTKVIIHGFLDKVKIADWMHHMKDEFLMLDNFNVIVVDWSFGNFIPLTPRQPPTQSITGLDPATYLFSTASPRAKLDRSDATFVDVIHTDGGGIGMVEPVGHVDFYPNGGKIQKGCTASNSLRALLEKGVVEGVRNVICSHMRAPLLFTDTINVRNCPMIAYRCTDWGAFSRGACDSCGRTGEDCALMGYHMDTQRDYGNASKYFLFTGDTAPYCGYEYKIELERDTDDKTDVKDSWRRGRGWPRAEVLQISLYGSAGNADFQIEGKSGFQKSHVLFSPFFLGDVMGAIIRWSKVPVTRTRGMMNMVSSIIMPSADDERPFIKSIHVNSLKTHTQWKIAPIVFELCASPLLPNKSSQQGATFRSEYCL</sequence>
<gene>
    <name evidence="7" type="primary">LIPH</name>
    <name evidence="7" type="ORF">CEXT_138701</name>
</gene>
<dbReference type="SUPFAM" id="SSF53474">
    <property type="entry name" value="alpha/beta-Hydrolases"/>
    <property type="match status" value="1"/>
</dbReference>
<comment type="similarity">
    <text evidence="2 4">Belongs to the AB hydrolase superfamily. Lipase family.</text>
</comment>
<evidence type="ECO:0000313" key="7">
    <source>
        <dbReference type="EMBL" id="GIY63952.1"/>
    </source>
</evidence>
<keyword evidence="5" id="KW-0732">Signal</keyword>
<dbReference type="GO" id="GO:0005615">
    <property type="term" value="C:extracellular space"/>
    <property type="evidence" value="ECO:0007669"/>
    <property type="project" value="TreeGrafter"/>
</dbReference>
<dbReference type="PANTHER" id="PTHR11610">
    <property type="entry name" value="LIPASE"/>
    <property type="match status" value="1"/>
</dbReference>
<dbReference type="Proteomes" id="UP001054945">
    <property type="component" value="Unassembled WGS sequence"/>
</dbReference>
<dbReference type="Gene3D" id="3.40.50.1820">
    <property type="entry name" value="alpha/beta hydrolase"/>
    <property type="match status" value="2"/>
</dbReference>
<dbReference type="AlphaFoldDB" id="A0AAV4V134"/>
<name>A0AAV4V134_CAEEX</name>
<dbReference type="GO" id="GO:0016042">
    <property type="term" value="P:lipid catabolic process"/>
    <property type="evidence" value="ECO:0007669"/>
    <property type="project" value="TreeGrafter"/>
</dbReference>
<evidence type="ECO:0000256" key="4">
    <source>
        <dbReference type="RuleBase" id="RU004262"/>
    </source>
</evidence>
<feature type="signal peptide" evidence="5">
    <location>
        <begin position="1"/>
        <end position="17"/>
    </location>
</feature>
<comment type="subcellular location">
    <subcellularLocation>
        <location evidence="1">Secreted</location>
    </subcellularLocation>
</comment>
<feature type="domain" description="Lipase" evidence="6">
    <location>
        <begin position="58"/>
        <end position="129"/>
    </location>
</feature>
<evidence type="ECO:0000313" key="8">
    <source>
        <dbReference type="Proteomes" id="UP001054945"/>
    </source>
</evidence>
<dbReference type="EMBL" id="BPLR01013809">
    <property type="protein sequence ID" value="GIY63952.1"/>
    <property type="molecule type" value="Genomic_DNA"/>
</dbReference>
<keyword evidence="8" id="KW-1185">Reference proteome</keyword>
<evidence type="ECO:0000256" key="5">
    <source>
        <dbReference type="SAM" id="SignalP"/>
    </source>
</evidence>
<keyword evidence="3" id="KW-0964">Secreted</keyword>
<accession>A0AAV4V134</accession>
<evidence type="ECO:0000259" key="6">
    <source>
        <dbReference type="Pfam" id="PF00151"/>
    </source>
</evidence>
<dbReference type="InterPro" id="IPR029058">
    <property type="entry name" value="AB_hydrolase_fold"/>
</dbReference>
<feature type="domain" description="Lipase" evidence="6">
    <location>
        <begin position="145"/>
        <end position="303"/>
    </location>
</feature>
<dbReference type="InterPro" id="IPR013818">
    <property type="entry name" value="Lipase"/>
</dbReference>
<proteinExistence type="inferred from homology"/>
<organism evidence="7 8">
    <name type="scientific">Caerostris extrusa</name>
    <name type="common">Bark spider</name>
    <name type="synonym">Caerostris bankana</name>
    <dbReference type="NCBI Taxonomy" id="172846"/>
    <lineage>
        <taxon>Eukaryota</taxon>
        <taxon>Metazoa</taxon>
        <taxon>Ecdysozoa</taxon>
        <taxon>Arthropoda</taxon>
        <taxon>Chelicerata</taxon>
        <taxon>Arachnida</taxon>
        <taxon>Araneae</taxon>
        <taxon>Araneomorphae</taxon>
        <taxon>Entelegynae</taxon>
        <taxon>Araneoidea</taxon>
        <taxon>Araneidae</taxon>
        <taxon>Caerostris</taxon>
    </lineage>
</organism>
<evidence type="ECO:0000256" key="3">
    <source>
        <dbReference type="ARBA" id="ARBA00022525"/>
    </source>
</evidence>
<dbReference type="GO" id="GO:0016298">
    <property type="term" value="F:lipase activity"/>
    <property type="evidence" value="ECO:0007669"/>
    <property type="project" value="InterPro"/>
</dbReference>
<feature type="chain" id="PRO_5043383083" evidence="5">
    <location>
        <begin position="18"/>
        <end position="457"/>
    </location>
</feature>
<protein>
    <submittedName>
        <fullName evidence="7">Lipase member H</fullName>
    </submittedName>
</protein>
<evidence type="ECO:0000256" key="2">
    <source>
        <dbReference type="ARBA" id="ARBA00010701"/>
    </source>
</evidence>